<feature type="compositionally biased region" description="Low complexity" evidence="1">
    <location>
        <begin position="238"/>
        <end position="250"/>
    </location>
</feature>
<protein>
    <submittedName>
        <fullName evidence="2">Uncharacterized protein</fullName>
    </submittedName>
</protein>
<dbReference type="AlphaFoldDB" id="A0A6G1IFR9"/>
<name>A0A6G1IFR9_9PLEO</name>
<evidence type="ECO:0000256" key="1">
    <source>
        <dbReference type="SAM" id="MobiDB-lite"/>
    </source>
</evidence>
<keyword evidence="3" id="KW-1185">Reference proteome</keyword>
<feature type="compositionally biased region" description="Polar residues" evidence="1">
    <location>
        <begin position="490"/>
        <end position="508"/>
    </location>
</feature>
<dbReference type="Proteomes" id="UP000799291">
    <property type="component" value="Unassembled WGS sequence"/>
</dbReference>
<accession>A0A6G1IFR9</accession>
<feature type="region of interest" description="Disordered" evidence="1">
    <location>
        <begin position="149"/>
        <end position="311"/>
    </location>
</feature>
<proteinExistence type="predicted"/>
<evidence type="ECO:0000313" key="2">
    <source>
        <dbReference type="EMBL" id="KAF2677077.1"/>
    </source>
</evidence>
<dbReference type="EMBL" id="MU005626">
    <property type="protein sequence ID" value="KAF2677077.1"/>
    <property type="molecule type" value="Genomic_DNA"/>
</dbReference>
<evidence type="ECO:0000313" key="3">
    <source>
        <dbReference type="Proteomes" id="UP000799291"/>
    </source>
</evidence>
<feature type="compositionally biased region" description="Low complexity" evidence="1">
    <location>
        <begin position="205"/>
        <end position="221"/>
    </location>
</feature>
<feature type="compositionally biased region" description="Acidic residues" evidence="1">
    <location>
        <begin position="402"/>
        <end position="419"/>
    </location>
</feature>
<gene>
    <name evidence="2" type="ORF">K458DRAFT_396336</name>
</gene>
<feature type="region of interest" description="Disordered" evidence="1">
    <location>
        <begin position="543"/>
        <end position="573"/>
    </location>
</feature>
<reference evidence="2" key="1">
    <citation type="journal article" date="2020" name="Stud. Mycol.">
        <title>101 Dothideomycetes genomes: a test case for predicting lifestyles and emergence of pathogens.</title>
        <authorList>
            <person name="Haridas S."/>
            <person name="Albert R."/>
            <person name="Binder M."/>
            <person name="Bloem J."/>
            <person name="Labutti K."/>
            <person name="Salamov A."/>
            <person name="Andreopoulos B."/>
            <person name="Baker S."/>
            <person name="Barry K."/>
            <person name="Bills G."/>
            <person name="Bluhm B."/>
            <person name="Cannon C."/>
            <person name="Castanera R."/>
            <person name="Culley D."/>
            <person name="Daum C."/>
            <person name="Ezra D."/>
            <person name="Gonzalez J."/>
            <person name="Henrissat B."/>
            <person name="Kuo A."/>
            <person name="Liang C."/>
            <person name="Lipzen A."/>
            <person name="Lutzoni F."/>
            <person name="Magnuson J."/>
            <person name="Mondo S."/>
            <person name="Nolan M."/>
            <person name="Ohm R."/>
            <person name="Pangilinan J."/>
            <person name="Park H.-J."/>
            <person name="Ramirez L."/>
            <person name="Alfaro M."/>
            <person name="Sun H."/>
            <person name="Tritt A."/>
            <person name="Yoshinaga Y."/>
            <person name="Zwiers L.-H."/>
            <person name="Turgeon B."/>
            <person name="Goodwin S."/>
            <person name="Spatafora J."/>
            <person name="Crous P."/>
            <person name="Grigoriev I."/>
        </authorList>
    </citation>
    <scope>NUCLEOTIDE SEQUENCE</scope>
    <source>
        <strain evidence="2">CBS 122367</strain>
    </source>
</reference>
<feature type="region of interest" description="Disordered" evidence="1">
    <location>
        <begin position="98"/>
        <end position="133"/>
    </location>
</feature>
<dbReference type="OrthoDB" id="3678410at2759"/>
<sequence>MADAKTPDALAHRYRSSLHVTYDPKEIPELAKQIVDGTIADVHLSLFTYWINEKPEHYQEAKKYIRELGVDQAYPISRIKNEYVRKLVQETFDMRPKYEYPESSSEEEEESDSVPGLPTEEQESPSNHAASLRFPNRFIPTFSRAKALLRSKSDAQARRASPAMDPKLQHLRNRQTSSPMRPRSPWLKGGGSPLSLSAKKQAAGSTKSSTTSSSLSTLSSSREYPPDTPDRPAPLNIRSRGPDSGSDSGPLTAIHRSFSTPVRDQTVPHFACSPTVSMDSSVHGRRNTSVGEARPASSVYSNPDEKEEPFDIPKRVSGRITSSTETLRHGDYDDLQPRYELEPHEMSESVSNSPMAPSTYPSSEFAGRGEPDTGSVFGGTGTETSMMNNNGFVENLENQPGADDEHDAERDQMDEDGKDDESQLGYALTNPRSGIRSVISKPAPTPSQRREKGQARRRAQLPVVGVMNGFHRPLPLRTYESEAFMFPTARGQSGATHTRANSLTTSLSRGRRPLDSDMDGMEGMDESKRRVIVKAMENLVLGAGRPSNPLVKNSPDEHSPTTTHVPSRRESTESLDLLVQFPEPPTSTAPTDEDLHTAYKSITEAYMKRSLERTRARGALLSIVDADSISSFEAAWRTVNEQLLVAIYGRNDVALTLADIEFVDRIAKELRDGAGQITGYEWVGALFLQR</sequence>
<feature type="compositionally biased region" description="Polar residues" evidence="1">
    <location>
        <begin position="382"/>
        <end position="398"/>
    </location>
</feature>
<organism evidence="2 3">
    <name type="scientific">Lentithecium fluviatile CBS 122367</name>
    <dbReference type="NCBI Taxonomy" id="1168545"/>
    <lineage>
        <taxon>Eukaryota</taxon>
        <taxon>Fungi</taxon>
        <taxon>Dikarya</taxon>
        <taxon>Ascomycota</taxon>
        <taxon>Pezizomycotina</taxon>
        <taxon>Dothideomycetes</taxon>
        <taxon>Pleosporomycetidae</taxon>
        <taxon>Pleosporales</taxon>
        <taxon>Massarineae</taxon>
        <taxon>Lentitheciaceae</taxon>
        <taxon>Lentithecium</taxon>
    </lineage>
</organism>
<feature type="region of interest" description="Disordered" evidence="1">
    <location>
        <begin position="344"/>
        <end position="459"/>
    </location>
</feature>
<feature type="compositionally biased region" description="Polar residues" evidence="1">
    <location>
        <begin position="348"/>
        <end position="362"/>
    </location>
</feature>
<feature type="region of interest" description="Disordered" evidence="1">
    <location>
        <begin position="490"/>
        <end position="522"/>
    </location>
</feature>